<dbReference type="Proteomes" id="UP000247702">
    <property type="component" value="Unassembled WGS sequence"/>
</dbReference>
<gene>
    <name evidence="1" type="ORF">RclHR1_01090020</name>
</gene>
<dbReference type="Gene3D" id="1.10.150.320">
    <property type="entry name" value="Photosystem II 12 kDa extrinsic protein"/>
    <property type="match status" value="1"/>
</dbReference>
<evidence type="ECO:0000313" key="2">
    <source>
        <dbReference type="Proteomes" id="UP000247702"/>
    </source>
</evidence>
<protein>
    <submittedName>
        <fullName evidence="1">Uncharacterized protein</fullName>
    </submittedName>
</protein>
<dbReference type="AlphaFoldDB" id="A0A2Z6QHL9"/>
<sequence length="104" mass="12081">MFLSFQMKWQEKDSFNSDKIDDDLIKVPVNCAIVDSDNFNDFYNEIFSSCAQFFAAQVKVFINTVRYCELRAIHGVGEKIAATIIENREKIRENILMIKIYVDG</sequence>
<name>A0A2Z6QHL9_9GLOM</name>
<reference evidence="1 2" key="1">
    <citation type="submission" date="2017-11" db="EMBL/GenBank/DDBJ databases">
        <title>The genome of Rhizophagus clarus HR1 reveals common genetic basis of auxotrophy among arbuscular mycorrhizal fungi.</title>
        <authorList>
            <person name="Kobayashi Y."/>
        </authorList>
    </citation>
    <scope>NUCLEOTIDE SEQUENCE [LARGE SCALE GENOMIC DNA]</scope>
    <source>
        <strain evidence="1 2">HR1</strain>
    </source>
</reference>
<dbReference type="InterPro" id="IPR010994">
    <property type="entry name" value="RuvA_2-like"/>
</dbReference>
<comment type="caution">
    <text evidence="1">The sequence shown here is derived from an EMBL/GenBank/DDBJ whole genome shotgun (WGS) entry which is preliminary data.</text>
</comment>
<dbReference type="EMBL" id="BEXD01000102">
    <property type="protein sequence ID" value="GBB84281.1"/>
    <property type="molecule type" value="Genomic_DNA"/>
</dbReference>
<dbReference type="SUPFAM" id="SSF47781">
    <property type="entry name" value="RuvA domain 2-like"/>
    <property type="match status" value="1"/>
</dbReference>
<evidence type="ECO:0000313" key="1">
    <source>
        <dbReference type="EMBL" id="GBB84281.1"/>
    </source>
</evidence>
<organism evidence="1 2">
    <name type="scientific">Rhizophagus clarus</name>
    <dbReference type="NCBI Taxonomy" id="94130"/>
    <lineage>
        <taxon>Eukaryota</taxon>
        <taxon>Fungi</taxon>
        <taxon>Fungi incertae sedis</taxon>
        <taxon>Mucoromycota</taxon>
        <taxon>Glomeromycotina</taxon>
        <taxon>Glomeromycetes</taxon>
        <taxon>Glomerales</taxon>
        <taxon>Glomeraceae</taxon>
        <taxon>Rhizophagus</taxon>
    </lineage>
</organism>
<proteinExistence type="predicted"/>
<accession>A0A2Z6QHL9</accession>
<keyword evidence="2" id="KW-1185">Reference proteome</keyword>